<feature type="region of interest" description="Disordered" evidence="4">
    <location>
        <begin position="424"/>
        <end position="469"/>
    </location>
</feature>
<feature type="region of interest" description="Disordered" evidence="4">
    <location>
        <begin position="1"/>
        <end position="65"/>
    </location>
</feature>
<keyword evidence="3" id="KW-0206">Cytoskeleton</keyword>
<feature type="region of interest" description="Disordered" evidence="4">
    <location>
        <begin position="96"/>
        <end position="123"/>
    </location>
</feature>
<dbReference type="GO" id="GO:0005865">
    <property type="term" value="C:striated muscle thin filament"/>
    <property type="evidence" value="ECO:0007669"/>
    <property type="project" value="TreeGrafter"/>
</dbReference>
<gene>
    <name evidence="5" type="ORF">CesoFtcFv8_026245</name>
</gene>
<reference evidence="5 6" key="1">
    <citation type="journal article" date="2023" name="Mol. Biol. Evol.">
        <title>Genomics of Secondarily Temperate Adaptation in the Only Non-Antarctic Icefish.</title>
        <authorList>
            <person name="Rivera-Colon A.G."/>
            <person name="Rayamajhi N."/>
            <person name="Minhas B.F."/>
            <person name="Madrigal G."/>
            <person name="Bilyk K.T."/>
            <person name="Yoon V."/>
            <person name="Hune M."/>
            <person name="Gregory S."/>
            <person name="Cheng C.H.C."/>
            <person name="Catchen J.M."/>
        </authorList>
    </citation>
    <scope>NUCLEOTIDE SEQUENCE [LARGE SCALE GENOMIC DNA]</scope>
    <source>
        <strain evidence="5">JC2023a</strain>
    </source>
</reference>
<comment type="subcellular location">
    <subcellularLocation>
        <location evidence="1">Cytoplasm</location>
        <location evidence="1">Cytoskeleton</location>
    </subcellularLocation>
</comment>
<dbReference type="Pfam" id="PF03250">
    <property type="entry name" value="Tropomodulin"/>
    <property type="match status" value="1"/>
</dbReference>
<organism evidence="5 6">
    <name type="scientific">Champsocephalus esox</name>
    <name type="common">pike icefish</name>
    <dbReference type="NCBI Taxonomy" id="159716"/>
    <lineage>
        <taxon>Eukaryota</taxon>
        <taxon>Metazoa</taxon>
        <taxon>Chordata</taxon>
        <taxon>Craniata</taxon>
        <taxon>Vertebrata</taxon>
        <taxon>Euteleostomi</taxon>
        <taxon>Actinopterygii</taxon>
        <taxon>Neopterygii</taxon>
        <taxon>Teleostei</taxon>
        <taxon>Neoteleostei</taxon>
        <taxon>Acanthomorphata</taxon>
        <taxon>Eupercaria</taxon>
        <taxon>Perciformes</taxon>
        <taxon>Notothenioidei</taxon>
        <taxon>Channichthyidae</taxon>
        <taxon>Champsocephalus</taxon>
    </lineage>
</organism>
<dbReference type="GO" id="GO:0007015">
    <property type="term" value="P:actin filament organization"/>
    <property type="evidence" value="ECO:0007669"/>
    <property type="project" value="TreeGrafter"/>
</dbReference>
<evidence type="ECO:0000313" key="6">
    <source>
        <dbReference type="Proteomes" id="UP001335648"/>
    </source>
</evidence>
<dbReference type="AlphaFoldDB" id="A0AAN8B1X9"/>
<evidence type="ECO:0000256" key="3">
    <source>
        <dbReference type="ARBA" id="ARBA00023212"/>
    </source>
</evidence>
<feature type="region of interest" description="Disordered" evidence="4">
    <location>
        <begin position="138"/>
        <end position="249"/>
    </location>
</feature>
<evidence type="ECO:0000256" key="4">
    <source>
        <dbReference type="SAM" id="MobiDB-lite"/>
    </source>
</evidence>
<evidence type="ECO:0000256" key="1">
    <source>
        <dbReference type="ARBA" id="ARBA00004245"/>
    </source>
</evidence>
<evidence type="ECO:0008006" key="7">
    <source>
        <dbReference type="Google" id="ProtNLM"/>
    </source>
</evidence>
<dbReference type="PANTHER" id="PTHR10901">
    <property type="entry name" value="TROPOMODULIN"/>
    <property type="match status" value="1"/>
</dbReference>
<proteinExistence type="predicted"/>
<evidence type="ECO:0000313" key="5">
    <source>
        <dbReference type="EMBL" id="KAK5876946.1"/>
    </source>
</evidence>
<dbReference type="InterPro" id="IPR004934">
    <property type="entry name" value="TMOD"/>
</dbReference>
<dbReference type="EMBL" id="JAULUE010002067">
    <property type="protein sequence ID" value="KAK5876946.1"/>
    <property type="molecule type" value="Genomic_DNA"/>
</dbReference>
<dbReference type="GO" id="GO:0005523">
    <property type="term" value="F:tropomyosin binding"/>
    <property type="evidence" value="ECO:0007669"/>
    <property type="project" value="InterPro"/>
</dbReference>
<dbReference type="Proteomes" id="UP001335648">
    <property type="component" value="Unassembled WGS sequence"/>
</dbReference>
<keyword evidence="6" id="KW-1185">Reference proteome</keyword>
<feature type="compositionally biased region" description="Acidic residues" evidence="4">
    <location>
        <begin position="153"/>
        <end position="175"/>
    </location>
</feature>
<dbReference type="InterPro" id="IPR032675">
    <property type="entry name" value="LRR_dom_sf"/>
</dbReference>
<dbReference type="SUPFAM" id="SSF52047">
    <property type="entry name" value="RNI-like"/>
    <property type="match status" value="1"/>
</dbReference>
<comment type="caution">
    <text evidence="5">The sequence shown here is derived from an EMBL/GenBank/DDBJ whole genome shotgun (WGS) entry which is preliminary data.</text>
</comment>
<keyword evidence="2" id="KW-0963">Cytoplasm</keyword>
<dbReference type="GO" id="GO:0030239">
    <property type="term" value="P:myofibril assembly"/>
    <property type="evidence" value="ECO:0007669"/>
    <property type="project" value="TreeGrafter"/>
</dbReference>
<sequence>MLFVALGGVPPKKDAASWGPHFGTFPSDPSLKARAAAGEIRQQRRGHTQHTHSSTRGQDRSGSDWCEELSKYEDVDEDELLASLSPEELAELEKELVDIDPDANVPIGLRQKDQTDKTPTGTFSREALMKYWENETQRILEDEIAGGSPKPDEEQEDCVTEENSGEEDEKDVENEKEDKKEKEEEEEEEPDEEEDEEEEEEIESEEEEEAVTEEEEEDEEEEEEEEEEDEEEEQNTKSEPEPSKDFGALSSAPMLLRPQRAEPIRLTPPPPPADPNATGNPTVVDEALQQALNNSPELTEVNLNNIDDISQETLIRFAEALRSNTHVRVFSLANTHADDPAALAIAKMLRENSSITSLNIESNYVTGKGVMALVQALPGNNTLTELRFHNQRHMCGGQVEMEMVKILRENNTLIKLGYQFNLPGPRMSMTGDPHQEPGPPEAETSSGAETPAGGARGSRIPQNQRTERNLITLQLTQSLSLVLTQTQPQRPG</sequence>
<feature type="region of interest" description="Disordered" evidence="4">
    <location>
        <begin position="262"/>
        <end position="281"/>
    </location>
</feature>
<protein>
    <recommendedName>
        <fullName evidence="7">Leiomodin 2 (cardiac) b</fullName>
    </recommendedName>
</protein>
<accession>A0AAN8B1X9</accession>
<dbReference type="PANTHER" id="PTHR10901:SF12">
    <property type="entry name" value="LEIOMODIN-2"/>
    <property type="match status" value="1"/>
</dbReference>
<dbReference type="Gene3D" id="3.80.10.10">
    <property type="entry name" value="Ribonuclease Inhibitor"/>
    <property type="match status" value="1"/>
</dbReference>
<name>A0AAN8B1X9_9TELE</name>
<dbReference type="GO" id="GO:0051694">
    <property type="term" value="P:pointed-end actin filament capping"/>
    <property type="evidence" value="ECO:0007669"/>
    <property type="project" value="InterPro"/>
</dbReference>
<evidence type="ECO:0000256" key="2">
    <source>
        <dbReference type="ARBA" id="ARBA00022490"/>
    </source>
</evidence>
<dbReference type="GO" id="GO:0006936">
    <property type="term" value="P:muscle contraction"/>
    <property type="evidence" value="ECO:0007669"/>
    <property type="project" value="TreeGrafter"/>
</dbReference>
<feature type="compositionally biased region" description="Basic and acidic residues" evidence="4">
    <location>
        <begin position="234"/>
        <end position="244"/>
    </location>
</feature>
<feature type="compositionally biased region" description="Acidic residues" evidence="4">
    <location>
        <begin position="183"/>
        <end position="233"/>
    </location>
</feature>